<feature type="region of interest" description="Disordered" evidence="1">
    <location>
        <begin position="78"/>
        <end position="98"/>
    </location>
</feature>
<evidence type="ECO:0000313" key="4">
    <source>
        <dbReference type="Proteomes" id="UP001273166"/>
    </source>
</evidence>
<gene>
    <name evidence="3" type="ORF">B0T15DRAFT_543915</name>
</gene>
<keyword evidence="4" id="KW-1185">Reference proteome</keyword>
<reference evidence="3" key="1">
    <citation type="journal article" date="2023" name="Mol. Phylogenet. Evol.">
        <title>Genome-scale phylogeny and comparative genomics of the fungal order Sordariales.</title>
        <authorList>
            <person name="Hensen N."/>
            <person name="Bonometti L."/>
            <person name="Westerberg I."/>
            <person name="Brannstrom I.O."/>
            <person name="Guillou S."/>
            <person name="Cros-Aarteil S."/>
            <person name="Calhoun S."/>
            <person name="Haridas S."/>
            <person name="Kuo A."/>
            <person name="Mondo S."/>
            <person name="Pangilinan J."/>
            <person name="Riley R."/>
            <person name="LaButti K."/>
            <person name="Andreopoulos B."/>
            <person name="Lipzen A."/>
            <person name="Chen C."/>
            <person name="Yan M."/>
            <person name="Daum C."/>
            <person name="Ng V."/>
            <person name="Clum A."/>
            <person name="Steindorff A."/>
            <person name="Ohm R.A."/>
            <person name="Martin F."/>
            <person name="Silar P."/>
            <person name="Natvig D.O."/>
            <person name="Lalanne C."/>
            <person name="Gautier V."/>
            <person name="Ament-Velasquez S.L."/>
            <person name="Kruys A."/>
            <person name="Hutchinson M.I."/>
            <person name="Powell A.J."/>
            <person name="Barry K."/>
            <person name="Miller A.N."/>
            <person name="Grigoriev I.V."/>
            <person name="Debuchy R."/>
            <person name="Gladieux P."/>
            <person name="Hiltunen Thoren M."/>
            <person name="Johannesson H."/>
        </authorList>
    </citation>
    <scope>NUCLEOTIDE SEQUENCE</scope>
    <source>
        <strain evidence="3">CBS 333.67</strain>
    </source>
</reference>
<feature type="transmembrane region" description="Helical" evidence="2">
    <location>
        <begin position="213"/>
        <end position="236"/>
    </location>
</feature>
<proteinExistence type="predicted"/>
<feature type="transmembrane region" description="Helical" evidence="2">
    <location>
        <begin position="256"/>
        <end position="276"/>
    </location>
</feature>
<keyword evidence="2" id="KW-0472">Membrane</keyword>
<evidence type="ECO:0000256" key="2">
    <source>
        <dbReference type="SAM" id="Phobius"/>
    </source>
</evidence>
<protein>
    <recommendedName>
        <fullName evidence="5">C6 transcription factor</fullName>
    </recommendedName>
</protein>
<keyword evidence="2" id="KW-0812">Transmembrane</keyword>
<dbReference type="AlphaFoldDB" id="A0AAJ0LYV5"/>
<keyword evidence="2" id="KW-1133">Transmembrane helix</keyword>
<name>A0AAJ0LYV5_9PEZI</name>
<reference evidence="3" key="2">
    <citation type="submission" date="2023-06" db="EMBL/GenBank/DDBJ databases">
        <authorList>
            <consortium name="Lawrence Berkeley National Laboratory"/>
            <person name="Mondo S.J."/>
            <person name="Hensen N."/>
            <person name="Bonometti L."/>
            <person name="Westerberg I."/>
            <person name="Brannstrom I.O."/>
            <person name="Guillou S."/>
            <person name="Cros-Aarteil S."/>
            <person name="Calhoun S."/>
            <person name="Haridas S."/>
            <person name="Kuo A."/>
            <person name="Pangilinan J."/>
            <person name="Riley R."/>
            <person name="Labutti K."/>
            <person name="Andreopoulos B."/>
            <person name="Lipzen A."/>
            <person name="Chen C."/>
            <person name="Yanf M."/>
            <person name="Daum C."/>
            <person name="Ng V."/>
            <person name="Clum A."/>
            <person name="Steindorff A."/>
            <person name="Ohm R."/>
            <person name="Martin F."/>
            <person name="Silar P."/>
            <person name="Natvig D."/>
            <person name="Lalanne C."/>
            <person name="Gautier V."/>
            <person name="Ament-Velasquez S.L."/>
            <person name="Kruys A."/>
            <person name="Hutchinson M.I."/>
            <person name="Powell A.J."/>
            <person name="Barry K."/>
            <person name="Miller A.N."/>
            <person name="Grigoriev I.V."/>
            <person name="Debuchy R."/>
            <person name="Gladieux P."/>
            <person name="Thoren M.H."/>
            <person name="Johannesson H."/>
        </authorList>
    </citation>
    <scope>NUCLEOTIDE SEQUENCE</scope>
    <source>
        <strain evidence="3">CBS 333.67</strain>
    </source>
</reference>
<dbReference type="PANTHER" id="PTHR37919">
    <property type="entry name" value="PROTEIN CBG05606"/>
    <property type="match status" value="1"/>
</dbReference>
<dbReference type="GeneID" id="87888858"/>
<sequence length="297" mass="32931">MSPNPRSFPCWIKREAPPNHNRPRKIKAISSEATPSSLKTSGPPNFQYYKNQLFRISPVPSPKHTPSQNRSVTIGIMPPPASSKTAPTTTTAGPAGGAGWSHTPTTGVLLWLAVSLPLVAWDTGYMLLRPHTMPGGSLHWPLWAPYKLYGEVDHMYGFKQWRLRNGFAAGQSVMNAVESLLYLAYLWVWYRHGREGWVVSGGRSSRKAVSGKAGGVAVVLGFSAAVMTVSKTVLYWLNEYFSDFDNIGHNKLWDLVFLWIIPNGAWLVFPSILMIYDMGVEIVEGLSRASPQTVKMD</sequence>
<dbReference type="PANTHER" id="PTHR37919:SF2">
    <property type="entry name" value="EXPERA DOMAIN-CONTAINING PROTEIN"/>
    <property type="match status" value="1"/>
</dbReference>
<accession>A0AAJ0LYV5</accession>
<dbReference type="RefSeq" id="XP_062718556.1">
    <property type="nucleotide sequence ID" value="XM_062870029.1"/>
</dbReference>
<comment type="caution">
    <text evidence="3">The sequence shown here is derived from an EMBL/GenBank/DDBJ whole genome shotgun (WGS) entry which is preliminary data.</text>
</comment>
<evidence type="ECO:0000256" key="1">
    <source>
        <dbReference type="SAM" id="MobiDB-lite"/>
    </source>
</evidence>
<organism evidence="3 4">
    <name type="scientific">Chaetomium strumarium</name>
    <dbReference type="NCBI Taxonomy" id="1170767"/>
    <lineage>
        <taxon>Eukaryota</taxon>
        <taxon>Fungi</taxon>
        <taxon>Dikarya</taxon>
        <taxon>Ascomycota</taxon>
        <taxon>Pezizomycotina</taxon>
        <taxon>Sordariomycetes</taxon>
        <taxon>Sordariomycetidae</taxon>
        <taxon>Sordariales</taxon>
        <taxon>Chaetomiaceae</taxon>
        <taxon>Chaetomium</taxon>
    </lineage>
</organism>
<feature type="compositionally biased region" description="Low complexity" evidence="1">
    <location>
        <begin position="82"/>
        <end position="93"/>
    </location>
</feature>
<dbReference type="EMBL" id="JAUDZG010000007">
    <property type="protein sequence ID" value="KAK3302776.1"/>
    <property type="molecule type" value="Genomic_DNA"/>
</dbReference>
<dbReference type="Proteomes" id="UP001273166">
    <property type="component" value="Unassembled WGS sequence"/>
</dbReference>
<evidence type="ECO:0000313" key="3">
    <source>
        <dbReference type="EMBL" id="KAK3302776.1"/>
    </source>
</evidence>
<feature type="region of interest" description="Disordered" evidence="1">
    <location>
        <begin position="1"/>
        <end position="43"/>
    </location>
</feature>
<evidence type="ECO:0008006" key="5">
    <source>
        <dbReference type="Google" id="ProtNLM"/>
    </source>
</evidence>
<feature type="compositionally biased region" description="Polar residues" evidence="1">
    <location>
        <begin position="31"/>
        <end position="43"/>
    </location>
</feature>